<gene>
    <name evidence="1" type="ORF">COU18_02565</name>
</gene>
<dbReference type="InterPro" id="IPR003477">
    <property type="entry name" value="PemK-like"/>
</dbReference>
<dbReference type="EMBL" id="PFBK01000008">
    <property type="protein sequence ID" value="PIR83545.1"/>
    <property type="molecule type" value="Genomic_DNA"/>
</dbReference>
<evidence type="ECO:0000313" key="2">
    <source>
        <dbReference type="Proteomes" id="UP000231192"/>
    </source>
</evidence>
<dbReference type="Gene3D" id="2.30.30.110">
    <property type="match status" value="1"/>
</dbReference>
<dbReference type="GO" id="GO:0003677">
    <property type="term" value="F:DNA binding"/>
    <property type="evidence" value="ECO:0007669"/>
    <property type="project" value="InterPro"/>
</dbReference>
<accession>A0A2H0UCQ0</accession>
<sequence length="124" mass="13651">MNRIFTPIKISSGVMQKSSLKKGSIILISFPFTDLSGEKRRPALIVAVSSDHCIALFMTSRTQGDRSWHVPIGSSEKTGLVLPSIIRCDKFASFDLRIVQGEIGTAPRATLKSVNSKLRHLLKL</sequence>
<dbReference type="AlphaFoldDB" id="A0A2H0UCQ0"/>
<name>A0A2H0UCQ0_9BACT</name>
<protein>
    <recommendedName>
        <fullName evidence="3">Type II toxin-antitoxin system PemK/MazF family toxin</fullName>
    </recommendedName>
</protein>
<organism evidence="1 2">
    <name type="scientific">Candidatus Kaiserbacteria bacterium CG10_big_fil_rev_8_21_14_0_10_51_14</name>
    <dbReference type="NCBI Taxonomy" id="1974610"/>
    <lineage>
        <taxon>Bacteria</taxon>
        <taxon>Candidatus Kaiseribacteriota</taxon>
    </lineage>
</organism>
<reference evidence="2" key="1">
    <citation type="submission" date="2017-09" db="EMBL/GenBank/DDBJ databases">
        <title>Depth-based differentiation of microbial function through sediment-hosted aquifers and enrichment of novel symbionts in the deep terrestrial subsurface.</title>
        <authorList>
            <person name="Probst A.J."/>
            <person name="Ladd B."/>
            <person name="Jarett J.K."/>
            <person name="Geller-Mcgrath D.E."/>
            <person name="Sieber C.M.K."/>
            <person name="Emerson J.B."/>
            <person name="Anantharaman K."/>
            <person name="Thomas B.C."/>
            <person name="Malmstrom R."/>
            <person name="Stieglmeier M."/>
            <person name="Klingl A."/>
            <person name="Woyke T."/>
            <person name="Ryan C.M."/>
            <person name="Banfield J.F."/>
        </authorList>
    </citation>
    <scope>NUCLEOTIDE SEQUENCE [LARGE SCALE GENOMIC DNA]</scope>
</reference>
<evidence type="ECO:0008006" key="3">
    <source>
        <dbReference type="Google" id="ProtNLM"/>
    </source>
</evidence>
<evidence type="ECO:0000313" key="1">
    <source>
        <dbReference type="EMBL" id="PIR83545.1"/>
    </source>
</evidence>
<dbReference type="SUPFAM" id="SSF50118">
    <property type="entry name" value="Cell growth inhibitor/plasmid maintenance toxic component"/>
    <property type="match status" value="1"/>
</dbReference>
<comment type="caution">
    <text evidence="1">The sequence shown here is derived from an EMBL/GenBank/DDBJ whole genome shotgun (WGS) entry which is preliminary data.</text>
</comment>
<dbReference type="InterPro" id="IPR011067">
    <property type="entry name" value="Plasmid_toxin/cell-grow_inhib"/>
</dbReference>
<dbReference type="Pfam" id="PF02452">
    <property type="entry name" value="PemK_toxin"/>
    <property type="match status" value="1"/>
</dbReference>
<dbReference type="Proteomes" id="UP000231192">
    <property type="component" value="Unassembled WGS sequence"/>
</dbReference>
<proteinExistence type="predicted"/>